<feature type="domain" description="4Fe-4S ferredoxin-type" evidence="1">
    <location>
        <begin position="7"/>
        <end position="36"/>
    </location>
</feature>
<dbReference type="InterPro" id="IPR007525">
    <property type="entry name" value="FrhB_FdhB_C"/>
</dbReference>
<evidence type="ECO:0000313" key="3">
    <source>
        <dbReference type="Proteomes" id="UP000254069"/>
    </source>
</evidence>
<dbReference type="Proteomes" id="UP000254069">
    <property type="component" value="Unassembled WGS sequence"/>
</dbReference>
<name>A0A379YHP7_9GAMM</name>
<evidence type="ECO:0000313" key="2">
    <source>
        <dbReference type="EMBL" id="SUI45060.1"/>
    </source>
</evidence>
<keyword evidence="3" id="KW-1185">Reference proteome</keyword>
<dbReference type="Gene3D" id="3.30.70.20">
    <property type="match status" value="1"/>
</dbReference>
<proteinExistence type="predicted"/>
<dbReference type="GO" id="GO:0052592">
    <property type="term" value="F:oxidoreductase activity, acting on CH or CH2 groups, with an iron-sulfur protein as acceptor"/>
    <property type="evidence" value="ECO:0007669"/>
    <property type="project" value="TreeGrafter"/>
</dbReference>
<dbReference type="InterPro" id="IPR007516">
    <property type="entry name" value="Co_F420_Hydgase/DH_bsu_N"/>
</dbReference>
<dbReference type="RefSeq" id="WP_115388924.1">
    <property type="nucleotide sequence ID" value="NZ_JADZHC010000039.1"/>
</dbReference>
<evidence type="ECO:0000259" key="1">
    <source>
        <dbReference type="PROSITE" id="PS51379"/>
    </source>
</evidence>
<dbReference type="AlphaFoldDB" id="A0A379YHP7"/>
<dbReference type="SUPFAM" id="SSF54862">
    <property type="entry name" value="4Fe-4S ferredoxins"/>
    <property type="match status" value="1"/>
</dbReference>
<dbReference type="InterPro" id="IPR045220">
    <property type="entry name" value="FRHB/FDHB/HCAR-like"/>
</dbReference>
<dbReference type="Pfam" id="PF04422">
    <property type="entry name" value="FrhB_FdhB_N"/>
    <property type="match status" value="1"/>
</dbReference>
<accession>A0A379YHP7</accession>
<dbReference type="PROSITE" id="PS51379">
    <property type="entry name" value="4FE4S_FER_2"/>
    <property type="match status" value="1"/>
</dbReference>
<gene>
    <name evidence="2" type="ORF">NCTC10738_00016</name>
</gene>
<dbReference type="PANTHER" id="PTHR31332:SF0">
    <property type="entry name" value="7-HYDROXYMETHYL CHLOROPHYLL A REDUCTASE, CHLOROPLASTIC"/>
    <property type="match status" value="1"/>
</dbReference>
<dbReference type="PANTHER" id="PTHR31332">
    <property type="entry name" value="7-HYDROXYMETHYL CHLOROPHYLL A REDUCTASE, CHLOROPLASTIC"/>
    <property type="match status" value="1"/>
</dbReference>
<dbReference type="InterPro" id="IPR017896">
    <property type="entry name" value="4Fe4S_Fe-S-bd"/>
</dbReference>
<reference evidence="2 3" key="1">
    <citation type="submission" date="2018-06" db="EMBL/GenBank/DDBJ databases">
        <authorList>
            <consortium name="Pathogen Informatics"/>
            <person name="Doyle S."/>
        </authorList>
    </citation>
    <scope>NUCLEOTIDE SEQUENCE [LARGE SCALE GENOMIC DNA]</scope>
    <source>
        <strain evidence="2 3">NCTC10738</strain>
    </source>
</reference>
<organism evidence="2 3">
    <name type="scientific">Shewanella algae</name>
    <dbReference type="NCBI Taxonomy" id="38313"/>
    <lineage>
        <taxon>Bacteria</taxon>
        <taxon>Pseudomonadati</taxon>
        <taxon>Pseudomonadota</taxon>
        <taxon>Gammaproteobacteria</taxon>
        <taxon>Alteromonadales</taxon>
        <taxon>Shewanellaceae</taxon>
        <taxon>Shewanella</taxon>
    </lineage>
</organism>
<dbReference type="Pfam" id="PF00037">
    <property type="entry name" value="Fer4"/>
    <property type="match status" value="1"/>
</dbReference>
<sequence>MNGNLMIKSVVENDMCIGCGLCAAQCKSDAIQMKMNQFGFYTANVDDSYAIGEEIVNVCPFNPNPEGKVKTENEIAALFLNQADKNHKKIGRYINTYAGYSIKHRPTSSSGGIATYTLIELMRRGEIQHVISVKAGSNTAHYEYMVSSSIDEITNAAKTKYYPVTLADALKTVTKLNGKIAIVGVACFIKAIRLAQVHDPIFNDKVGFLIGIICGGVKSAFFAEYLSSKTGVTVDEFTHPEFRIKDINSTASDYSYGCVDKDENQKTIKMRLVGDMWGTGLFKANACDYCDDVTTELADLSLGDAWLEPYSTDGRGTSVLVTRSNLAEDIIKAGMANGELVIDDLPEERFLASQQGSFNHRHDGLAYRIKVGKTPLNAIPPKRFTHTSLSPLLKIIHRLRMATRQNSLLVWANGKDSQVFDHQMQRNLYWLKFFTRANHYQRAIIRRLKKVLSK</sequence>
<dbReference type="EMBL" id="UGYO01000001">
    <property type="protein sequence ID" value="SUI45060.1"/>
    <property type="molecule type" value="Genomic_DNA"/>
</dbReference>
<protein>
    <submittedName>
        <fullName evidence="2">Coenzyme F420-reducing hydrogenase subunit beta</fullName>
    </submittedName>
</protein>
<dbReference type="Pfam" id="PF04432">
    <property type="entry name" value="FrhB_FdhB_C"/>
    <property type="match status" value="1"/>
</dbReference>